<dbReference type="CDD" id="cd19531">
    <property type="entry name" value="LCL_NRPS-like"/>
    <property type="match status" value="1"/>
</dbReference>
<dbReference type="PANTHER" id="PTHR45527">
    <property type="entry name" value="NONRIBOSOMAL PEPTIDE SYNTHETASE"/>
    <property type="match status" value="1"/>
</dbReference>
<dbReference type="Pfam" id="PF00550">
    <property type="entry name" value="PP-binding"/>
    <property type="match status" value="2"/>
</dbReference>
<name>A0A0F3IGX5_9GAMM</name>
<dbReference type="Gene3D" id="2.30.38.10">
    <property type="entry name" value="Luciferase, Domain 3"/>
    <property type="match status" value="2"/>
</dbReference>
<dbReference type="FunFam" id="3.40.50.980:FF:000002">
    <property type="entry name" value="Enterobactin synthetase component F"/>
    <property type="match status" value="1"/>
</dbReference>
<dbReference type="InterPro" id="IPR009081">
    <property type="entry name" value="PP-bd_ACP"/>
</dbReference>
<dbReference type="PROSITE" id="PS00012">
    <property type="entry name" value="PHOSPHOPANTETHEINE"/>
    <property type="match status" value="2"/>
</dbReference>
<dbReference type="GO" id="GO:0072330">
    <property type="term" value="P:monocarboxylic acid biosynthetic process"/>
    <property type="evidence" value="ECO:0007669"/>
    <property type="project" value="UniProtKB-ARBA"/>
</dbReference>
<dbReference type="PANTHER" id="PTHR45527:SF1">
    <property type="entry name" value="FATTY ACID SYNTHASE"/>
    <property type="match status" value="1"/>
</dbReference>
<dbReference type="Pfam" id="PF00501">
    <property type="entry name" value="AMP-binding"/>
    <property type="match status" value="2"/>
</dbReference>
<dbReference type="Gene3D" id="1.10.1200.10">
    <property type="entry name" value="ACP-like"/>
    <property type="match status" value="1"/>
</dbReference>
<dbReference type="InterPro" id="IPR001242">
    <property type="entry name" value="Condensation_dom"/>
</dbReference>
<dbReference type="Pfam" id="PF00668">
    <property type="entry name" value="Condensation"/>
    <property type="match status" value="2"/>
</dbReference>
<protein>
    <recommendedName>
        <fullName evidence="4">Carrier domain-containing protein</fullName>
    </recommendedName>
</protein>
<dbReference type="InterPro" id="IPR006162">
    <property type="entry name" value="Ppantetheine_attach_site"/>
</dbReference>
<keyword evidence="2" id="KW-0596">Phosphopantetheine</keyword>
<dbReference type="InterPro" id="IPR045851">
    <property type="entry name" value="AMP-bd_C_sf"/>
</dbReference>
<proteinExistence type="predicted"/>
<evidence type="ECO:0000313" key="5">
    <source>
        <dbReference type="EMBL" id="KJV06011.1"/>
    </source>
</evidence>
<dbReference type="FunFam" id="3.40.50.12780:FF:000012">
    <property type="entry name" value="Non-ribosomal peptide synthetase"/>
    <property type="match status" value="1"/>
</dbReference>
<dbReference type="NCBIfam" id="TIGR01733">
    <property type="entry name" value="AA-adenyl-dom"/>
    <property type="match status" value="2"/>
</dbReference>
<dbReference type="InterPro" id="IPR023213">
    <property type="entry name" value="CAT-like_dom_sf"/>
</dbReference>
<dbReference type="InterPro" id="IPR020806">
    <property type="entry name" value="PKS_PP-bd"/>
</dbReference>
<dbReference type="EMBL" id="LAJX01000143">
    <property type="protein sequence ID" value="KJV06011.1"/>
    <property type="molecule type" value="Genomic_DNA"/>
</dbReference>
<dbReference type="CDD" id="cd05930">
    <property type="entry name" value="A_NRPS"/>
    <property type="match status" value="1"/>
</dbReference>
<dbReference type="InterPro" id="IPR036736">
    <property type="entry name" value="ACP-like_sf"/>
</dbReference>
<dbReference type="Gene3D" id="3.40.50.980">
    <property type="match status" value="4"/>
</dbReference>
<dbReference type="PROSITE" id="PS00455">
    <property type="entry name" value="AMP_BINDING"/>
    <property type="match status" value="1"/>
</dbReference>
<dbReference type="NCBIfam" id="NF003417">
    <property type="entry name" value="PRK04813.1"/>
    <property type="match status" value="2"/>
</dbReference>
<gene>
    <name evidence="5" type="ORF">VZ94_14125</name>
</gene>
<comment type="caution">
    <text evidence="5">The sequence shown here is derived from an EMBL/GenBank/DDBJ whole genome shotgun (WGS) entry which is preliminary data.</text>
</comment>
<feature type="non-terminal residue" evidence="5">
    <location>
        <position position="1"/>
    </location>
</feature>
<dbReference type="InterPro" id="IPR000873">
    <property type="entry name" value="AMP-dep_synth/lig_dom"/>
</dbReference>
<dbReference type="Proteomes" id="UP000033684">
    <property type="component" value="Unassembled WGS sequence"/>
</dbReference>
<dbReference type="GO" id="GO:0003824">
    <property type="term" value="F:catalytic activity"/>
    <property type="evidence" value="ECO:0007669"/>
    <property type="project" value="InterPro"/>
</dbReference>
<dbReference type="CDD" id="cd17646">
    <property type="entry name" value="A_NRPS_AB3403-like"/>
    <property type="match status" value="1"/>
</dbReference>
<dbReference type="FunFam" id="2.30.38.10:FF:000001">
    <property type="entry name" value="Non-ribosomal peptide synthetase PvdI"/>
    <property type="match status" value="1"/>
</dbReference>
<comment type="cofactor">
    <cofactor evidence="1">
        <name>pantetheine 4'-phosphate</name>
        <dbReference type="ChEBI" id="CHEBI:47942"/>
    </cofactor>
</comment>
<organism evidence="5 6">
    <name type="scientific">Methylocucumis oryzae</name>
    <dbReference type="NCBI Taxonomy" id="1632867"/>
    <lineage>
        <taxon>Bacteria</taxon>
        <taxon>Pseudomonadati</taxon>
        <taxon>Pseudomonadota</taxon>
        <taxon>Gammaproteobacteria</taxon>
        <taxon>Methylococcales</taxon>
        <taxon>Methylococcaceae</taxon>
        <taxon>Methylocucumis</taxon>
    </lineage>
</organism>
<dbReference type="OrthoDB" id="134488at2"/>
<evidence type="ECO:0000256" key="2">
    <source>
        <dbReference type="ARBA" id="ARBA00022450"/>
    </source>
</evidence>
<dbReference type="SUPFAM" id="SSF47336">
    <property type="entry name" value="ACP-like"/>
    <property type="match status" value="2"/>
</dbReference>
<dbReference type="PROSITE" id="PS50075">
    <property type="entry name" value="CARRIER"/>
    <property type="match status" value="2"/>
</dbReference>
<keyword evidence="3" id="KW-0597">Phosphoprotein</keyword>
<dbReference type="Gene3D" id="3.30.300.30">
    <property type="match status" value="2"/>
</dbReference>
<accession>A0A0F3IGX5</accession>
<dbReference type="FunFam" id="3.40.50.980:FF:000001">
    <property type="entry name" value="Non-ribosomal peptide synthetase"/>
    <property type="match status" value="1"/>
</dbReference>
<feature type="domain" description="Carrier" evidence="4">
    <location>
        <begin position="1014"/>
        <end position="1088"/>
    </location>
</feature>
<dbReference type="Gene3D" id="3.30.559.10">
    <property type="entry name" value="Chloramphenicol acetyltransferase-like domain"/>
    <property type="match status" value="2"/>
</dbReference>
<dbReference type="SUPFAM" id="SSF56801">
    <property type="entry name" value="Acetyl-CoA synthetase-like"/>
    <property type="match status" value="2"/>
</dbReference>
<evidence type="ECO:0000259" key="4">
    <source>
        <dbReference type="PROSITE" id="PS50075"/>
    </source>
</evidence>
<dbReference type="InterPro" id="IPR020845">
    <property type="entry name" value="AMP-binding_CS"/>
</dbReference>
<evidence type="ECO:0000256" key="3">
    <source>
        <dbReference type="ARBA" id="ARBA00022553"/>
    </source>
</evidence>
<dbReference type="InterPro" id="IPR029058">
    <property type="entry name" value="AB_hydrolase_fold"/>
</dbReference>
<dbReference type="InterPro" id="IPR025110">
    <property type="entry name" value="AMP-bd_C"/>
</dbReference>
<dbReference type="GO" id="GO:0043041">
    <property type="term" value="P:amino acid activation for nonribosomal peptide biosynthetic process"/>
    <property type="evidence" value="ECO:0007669"/>
    <property type="project" value="TreeGrafter"/>
</dbReference>
<feature type="domain" description="Carrier" evidence="4">
    <location>
        <begin position="2055"/>
        <end position="2130"/>
    </location>
</feature>
<reference evidence="5 6" key="2">
    <citation type="journal article" date="2016" name="Microb. Ecol.">
        <title>Genome Characteristics of a Novel Type I Methanotroph (Sn10-6) Isolated from a Flooded Indian Rice Field.</title>
        <authorList>
            <person name="Rahalkar M.C."/>
            <person name="Pandit P.S."/>
            <person name="Dhakephalkar P.K."/>
            <person name="Pore S."/>
            <person name="Arora P."/>
            <person name="Kapse N."/>
        </authorList>
    </citation>
    <scope>NUCLEOTIDE SEQUENCE [LARGE SCALE GENOMIC DNA]</scope>
    <source>
        <strain evidence="5 6">Sn10-6</strain>
    </source>
</reference>
<dbReference type="FunFam" id="1.10.1200.10:FF:000005">
    <property type="entry name" value="Nonribosomal peptide synthetase 1"/>
    <property type="match status" value="1"/>
</dbReference>
<dbReference type="SMART" id="SM00823">
    <property type="entry name" value="PKS_PP"/>
    <property type="match status" value="2"/>
</dbReference>
<dbReference type="GO" id="GO:0005737">
    <property type="term" value="C:cytoplasm"/>
    <property type="evidence" value="ECO:0007669"/>
    <property type="project" value="TreeGrafter"/>
</dbReference>
<evidence type="ECO:0000256" key="1">
    <source>
        <dbReference type="ARBA" id="ARBA00001957"/>
    </source>
</evidence>
<dbReference type="Gene3D" id="3.30.559.30">
    <property type="entry name" value="Nonribosomal peptide synthetase, condensation domain"/>
    <property type="match status" value="2"/>
</dbReference>
<reference evidence="6" key="1">
    <citation type="submission" date="2015-03" db="EMBL/GenBank/DDBJ databases">
        <title>Draft genome sequence of a novel methanotroph (Sn10-6) isolated from flooded ricefield rhizosphere in India.</title>
        <authorList>
            <person name="Pandit P.S."/>
            <person name="Pore S.D."/>
            <person name="Arora P."/>
            <person name="Kapse N.G."/>
            <person name="Dhakephalkar P.K."/>
            <person name="Rahalkar M.C."/>
        </authorList>
    </citation>
    <scope>NUCLEOTIDE SEQUENCE [LARGE SCALE GENOMIC DNA]</scope>
    <source>
        <strain evidence="6">Sn10-6</strain>
    </source>
</reference>
<evidence type="ECO:0000313" key="6">
    <source>
        <dbReference type="Proteomes" id="UP000033684"/>
    </source>
</evidence>
<sequence length="2151" mass="237001">KQQLKRLIDHCQTAKPRLSPCDVPLVNLSQAQLDQLQQHSDITDVYPLSPMQQGILFHALQTGEHDPYFYQRVFVLRGNLNTAALRQAWQAVVERHPVLRAAYLYEDQPIPLTVIHAHRTVELFEADLRAMTVAERWAKLTTCIERERSKGFDFLAKRGFELSLFQIAEREWWLLWSHHHIALDGWSMGLVLRDVFLAYHGHSLIAAPDYRNYIAHLSKTEPEQALQFWRQTLAGFTTPTPLPLAALISTGDDSRYVEVQRQWSMADIAALQHAAKANGITLNTLLQAAYALLLSRHGGGTDIVFGMTVSGRSSGLTGIDDMAGLFINTLPLRVKLRDSAPLKTWLNELQSQTALLREFEATPLADIQRVSELADGEPLFSAILVVENYPLDAVLREAKQSIQISLLDDEIADDIKSARRGRNHFALSLIVRLEQGLDLTFSGRQALLQPGAMAVLAERYCELLKQLITTEAATVGDIHVKLNNPLTINCPPKPTWDFVIDAWHQAVSRTPFATAVNDSTGSKTFADIDQTATAWALSLVEHGVGPECAVAVLLERSIAWYTALLAILKVGAVYVPLDYRQPAERLRFLLQDSGAVVALTDDKQPIVAVPDLNGLTVLTVTELPEQTTEALPLAKLSPLNAAYRIYTSGSTGKPKGVTISHASLNQYVHGVLTRVSWPEHAVLAMMSTTAADLAHTVVFTALATGQCLHVISPEQAADADFFADTMQKHKVGVLKITPNHLRGLLQAQQAADVLPEHLLILGGEACAWDLVADIQALKPDCQIINHYGPTETTVGVLTEAITELAPNNLPCAAIGQPLPGVGAYVLDNALNLCPDGVPGELYIGGASVARGYHGQTGLTAERFLPNPYQAGNRMYRTGDRVVKVNGSLVWLGRIDEQVKIRGFRVEPHEVTRQLQAMAMIQAAQVIADHNPDDGRISLLAFVVLKAGATVADVRTALTATLPDYLVPAQFIVLPALPLTANGKPDRNALASLAKQHRSNLHEQVIGSEPGARLAPRNALEQQILAIWQTVLKTDALGVTDNFFALGGDSILSLQVIARMRKQGFKLTPKILFDNQTIADLATVLAQEVKPALSTIPRSEVSSLAPLSYGQERLWFLRRLQPDTSNYHIVGGLSITGSLNPHAVEQSFAVLMARHDMLSSVIVEHNGQVQQELLTGLSLPVHYYDLSQEQNPSALAETLSQQDAGRPFALTGLLWRVTLVKLADDAWQIWLTLHHLLADGWSMSLLLHEFNACYAFFSQGESLTLADLPIRYSDYARWQRDWLTAGEAKRQLAYWRQHIANAQSTIPLPYDFPRPSELTGRGDAVAFAFTPRQNAALHSLALSTNTTPFMVLLTLFYSLLYRYSGQAELCVGVPVANRQRLETEPVLGFFINTLVLRTQCHGHLTIAELLAQVKQTVISAQEHPDLPFEHLVEVLKPERHLNRNPLFSVLLNHQKRDSRVLAPVPGLSVSLLQREHPVAQFELSLVTEEDQEGAIRGQFVYSEDLFKRETMTRLCEHFLTLATAALTQPKHVLAECALLSNNELLELQHWNQTTQVYPDALVPEWLSITAAKQPNATALILGHETLSYQAFEQATNRLAHYLRGLGVGPETIVGVMLPRSFELVIALWAVMKAGAAFLPLDPDYPSARLAYMAEDAKIKVLLSHSQLTAWLLTSGIPRINVDTLDLIDQPVMPPRLPRLDACLAYVIYTSGSTGRPKGAGNHHAALRNRLQWMQQAYPLTPADTVLQKTPSSFDVSVWEFFWPFLAGASLCLAEPGAHRDPARIAELMLAHDVTTVHFVPSMLAEFVNQPSLPVLPKLKHVMASGEALSVDLQQRFNQKLPKACLHNLYGPTEAAIDVTHWTCRNDGGLSVPIGQPIANTQIHILDQDLNPVPTGVAGELYIAGIGLARGYQNNPGLTAERFLPNPFQPGTRMYRTGDQALRYSDGILHYLGRLDFQVKLRGQRLELGEIEAALLAQPGINEAAVTVHDGRLIAYVVANRMTLDESALASALRQHLPDYMIPAHIQTLPSLPKTASGKLDRHALPKPDWQTAIYLAPKTPIEQALAAIWQELLGIEQIGLTDNFFALGGHSLLVTRLVARVHEQLGVVLPLRAVFSAETLAELASIITKAQPSNPIEAQLADMSDWLSELEA</sequence>
<dbReference type="Gene3D" id="3.40.50.1820">
    <property type="entry name" value="alpha/beta hydrolase"/>
    <property type="match status" value="1"/>
</dbReference>
<dbReference type="Pfam" id="PF13193">
    <property type="entry name" value="AMP-binding_C"/>
    <property type="match status" value="2"/>
</dbReference>
<dbReference type="GO" id="GO:0031177">
    <property type="term" value="F:phosphopantetheine binding"/>
    <property type="evidence" value="ECO:0007669"/>
    <property type="project" value="InterPro"/>
</dbReference>
<dbReference type="FunFam" id="1.10.1200.10:FF:000016">
    <property type="entry name" value="Non-ribosomal peptide synthase"/>
    <property type="match status" value="1"/>
</dbReference>
<dbReference type="PATRIC" id="fig|1632867.3.peg.1207"/>
<dbReference type="InterPro" id="IPR010071">
    <property type="entry name" value="AA_adenyl_dom"/>
</dbReference>
<dbReference type="GO" id="GO:0044550">
    <property type="term" value="P:secondary metabolite biosynthetic process"/>
    <property type="evidence" value="ECO:0007669"/>
    <property type="project" value="TreeGrafter"/>
</dbReference>
<keyword evidence="6" id="KW-1185">Reference proteome</keyword>
<dbReference type="SUPFAM" id="SSF52777">
    <property type="entry name" value="CoA-dependent acyltransferases"/>
    <property type="match status" value="4"/>
</dbReference>